<dbReference type="Proteomes" id="UP000655225">
    <property type="component" value="Unassembled WGS sequence"/>
</dbReference>
<keyword evidence="9" id="KW-1185">Reference proteome</keyword>
<dbReference type="GO" id="GO:0001729">
    <property type="term" value="F:ceramide kinase activity"/>
    <property type="evidence" value="ECO:0007669"/>
    <property type="project" value="TreeGrafter"/>
</dbReference>
<protein>
    <recommendedName>
        <fullName evidence="7">DAGKc domain-containing protein</fullName>
    </recommendedName>
</protein>
<evidence type="ECO:0000256" key="2">
    <source>
        <dbReference type="ARBA" id="ARBA00009700"/>
    </source>
</evidence>
<keyword evidence="3" id="KW-0812">Transmembrane</keyword>
<dbReference type="PANTHER" id="PTHR12358">
    <property type="entry name" value="SPHINGOSINE KINASE"/>
    <property type="match status" value="1"/>
</dbReference>
<evidence type="ECO:0000259" key="7">
    <source>
        <dbReference type="PROSITE" id="PS50146"/>
    </source>
</evidence>
<feature type="region of interest" description="Disordered" evidence="6">
    <location>
        <begin position="94"/>
        <end position="122"/>
    </location>
</feature>
<feature type="compositionally biased region" description="Basic and acidic residues" evidence="6">
    <location>
        <begin position="385"/>
        <end position="395"/>
    </location>
</feature>
<feature type="region of interest" description="Disordered" evidence="6">
    <location>
        <begin position="365"/>
        <end position="395"/>
    </location>
</feature>
<gene>
    <name evidence="8" type="ORF">HHK36_029310</name>
</gene>
<feature type="domain" description="DAGKc" evidence="7">
    <location>
        <begin position="879"/>
        <end position="980"/>
    </location>
</feature>
<dbReference type="GO" id="GO:0006672">
    <property type="term" value="P:ceramide metabolic process"/>
    <property type="evidence" value="ECO:0007669"/>
    <property type="project" value="TreeGrafter"/>
</dbReference>
<reference evidence="8 9" key="1">
    <citation type="submission" date="2020-04" db="EMBL/GenBank/DDBJ databases">
        <title>Plant Genome Project.</title>
        <authorList>
            <person name="Zhang R.-G."/>
        </authorList>
    </citation>
    <scope>NUCLEOTIDE SEQUENCE [LARGE SCALE GENOMIC DNA]</scope>
    <source>
        <strain evidence="8">YNK0</strain>
        <tissue evidence="8">Leaf</tissue>
    </source>
</reference>
<dbReference type="SUPFAM" id="SSF111331">
    <property type="entry name" value="NAD kinase/diacylglycerol kinase-like"/>
    <property type="match status" value="1"/>
</dbReference>
<comment type="similarity">
    <text evidence="2">Belongs to the TMEM120 family.</text>
</comment>
<dbReference type="InterPro" id="IPR016064">
    <property type="entry name" value="NAD/diacylglycerol_kinase_sf"/>
</dbReference>
<sequence>MGEGPMVHVISGLDPEDPFGLDTLIFWSGSKKRKGSIIVELNEGLGRVDSSRSCLLSFDEGGGGSAGAIPPSPSIWSHAAVQVNSPVGQERVAHKGGSEVNSDGCTPRDSPTGGVGMRSGIPSPGSLVSTVEGMEEQVRGMRLPLWIYHHYCAMAMALISLTWEIKGQPDCAQKQRGVQLFLQWAIMQGVAMLLQNRYQRQRLYTRIALGKARRMDVVWGETAGVEGQLWLLCPILFILQGFEAYVGLLLLRTALVGVVSEWQVVVCGILLVLMAVGNFANTVQTLVTKSRAESKDSEWVLSKVEEFGKFLGLSYLGHEKEVHDLFSLLKNMQKSGNLPQNISSLRLTPQQSLRRLGSRCSQIATGQQSSPTVFPEKRSKVKSSQRNEDDAEKVKVQEHRIDMGDEQSDLLGYEVFSGKLVLDKRTSSTSADVQTSIEITNQDAVDAKLTSKALVWGSHMLSLEDVISVSYNVGLRHFTVHSYPLRKELCGLSLFMKPRRSLKDFRFLACSSEEALQWVSGFTDQQCFVNCLPHPLVSSKKQASNIVASEFPPDPHIKCKSPPRMLVILNPRSGRGRSSKVFHDKVEPIFKEAQEDLWEATIDQAAYGQDVGMIRGKMDLTPTSVTKGRSSESIKEEQHGIFTMADKDQDRVANQDQRLVLAEALQGAEQEVVPRALSVQPTCFAEARAGSGAQNRETKGVQGTLTQSFPPSASLRQGNDTSLIHLLVQGTYQLSHSTTPTINLEGEDGVGSRGSEGHDFICLSPTIEKLIPQPDEDMVNRAVLGSPIPQGAPPKNRISLMLVSRDQTCLTLPEANMAVVELVGRGVPNRESVPKWVLDHIADFGAFLGLSYEGREREVLELFRSMELLPRESGRSQQELAGFKIEVVKTTSAGHARKFVSSVDFSTCPDGIICVGGDGIINEVLNGLLSRNDQNEAISIPIGIIPAGSDNSLVWTVLGVRDPVSAAIAIVKNEMYLTFF</sequence>
<dbReference type="InterPro" id="IPR017438">
    <property type="entry name" value="ATP-NAD_kinase_N"/>
</dbReference>
<dbReference type="AlphaFoldDB" id="A0A834YHE9"/>
<dbReference type="Gene3D" id="3.40.50.10330">
    <property type="entry name" value="Probable inorganic polyphosphate/atp-NAD kinase, domain 1"/>
    <property type="match status" value="2"/>
</dbReference>
<dbReference type="Pfam" id="PF00781">
    <property type="entry name" value="DAGK_cat"/>
    <property type="match status" value="1"/>
</dbReference>
<dbReference type="OrthoDB" id="3853857at2759"/>
<comment type="caution">
    <text evidence="8">The sequence shown here is derived from an EMBL/GenBank/DDBJ whole genome shotgun (WGS) entry which is preliminary data.</text>
</comment>
<comment type="subcellular location">
    <subcellularLocation>
        <location evidence="1">Membrane</location>
        <topology evidence="1">Multi-pass membrane protein</topology>
    </subcellularLocation>
</comment>
<feature type="domain" description="DAGKc" evidence="7">
    <location>
        <begin position="560"/>
        <end position="595"/>
    </location>
</feature>
<name>A0A834YHE9_TETSI</name>
<organism evidence="8 9">
    <name type="scientific">Tetracentron sinense</name>
    <name type="common">Spur-leaf</name>
    <dbReference type="NCBI Taxonomy" id="13715"/>
    <lineage>
        <taxon>Eukaryota</taxon>
        <taxon>Viridiplantae</taxon>
        <taxon>Streptophyta</taxon>
        <taxon>Embryophyta</taxon>
        <taxon>Tracheophyta</taxon>
        <taxon>Spermatophyta</taxon>
        <taxon>Magnoliopsida</taxon>
        <taxon>Trochodendrales</taxon>
        <taxon>Trochodendraceae</taxon>
        <taxon>Tetracentron</taxon>
    </lineage>
</organism>
<evidence type="ECO:0000256" key="5">
    <source>
        <dbReference type="ARBA" id="ARBA00023136"/>
    </source>
</evidence>
<evidence type="ECO:0000313" key="9">
    <source>
        <dbReference type="Proteomes" id="UP000655225"/>
    </source>
</evidence>
<keyword evidence="5" id="KW-0472">Membrane</keyword>
<evidence type="ECO:0000313" key="8">
    <source>
        <dbReference type="EMBL" id="KAF8379861.1"/>
    </source>
</evidence>
<evidence type="ECO:0000256" key="4">
    <source>
        <dbReference type="ARBA" id="ARBA00022989"/>
    </source>
</evidence>
<dbReference type="InterPro" id="IPR001206">
    <property type="entry name" value="Diacylglycerol_kinase_cat_dom"/>
</dbReference>
<dbReference type="EMBL" id="JABCRI010000022">
    <property type="protein sequence ID" value="KAF8379861.1"/>
    <property type="molecule type" value="Genomic_DNA"/>
</dbReference>
<dbReference type="InterPro" id="IPR012926">
    <property type="entry name" value="TMEM120A/B"/>
</dbReference>
<evidence type="ECO:0000256" key="1">
    <source>
        <dbReference type="ARBA" id="ARBA00004141"/>
    </source>
</evidence>
<keyword evidence="4" id="KW-1133">Transmembrane helix</keyword>
<dbReference type="GO" id="GO:0016020">
    <property type="term" value="C:membrane"/>
    <property type="evidence" value="ECO:0007669"/>
    <property type="project" value="UniProtKB-SubCell"/>
</dbReference>
<dbReference type="Pfam" id="PF07851">
    <property type="entry name" value="TMEM120A-B"/>
    <property type="match status" value="1"/>
</dbReference>
<evidence type="ECO:0000256" key="6">
    <source>
        <dbReference type="SAM" id="MobiDB-lite"/>
    </source>
</evidence>
<accession>A0A834YHE9</accession>
<proteinExistence type="inferred from homology"/>
<evidence type="ECO:0000256" key="3">
    <source>
        <dbReference type="ARBA" id="ARBA00022692"/>
    </source>
</evidence>
<dbReference type="PROSITE" id="PS50146">
    <property type="entry name" value="DAGK"/>
    <property type="match status" value="2"/>
</dbReference>
<dbReference type="InterPro" id="IPR050187">
    <property type="entry name" value="Lipid_Phosphate_FormReg"/>
</dbReference>
<dbReference type="PANTHER" id="PTHR12358:SF111">
    <property type="entry name" value="CERAMIDE KINASE, ISOFORM A"/>
    <property type="match status" value="1"/>
</dbReference>